<organism evidence="1 2">
    <name type="scientific">Methylobacterium gnaphalii</name>
    <dbReference type="NCBI Taxonomy" id="1010610"/>
    <lineage>
        <taxon>Bacteria</taxon>
        <taxon>Pseudomonadati</taxon>
        <taxon>Pseudomonadota</taxon>
        <taxon>Alphaproteobacteria</taxon>
        <taxon>Hyphomicrobiales</taxon>
        <taxon>Methylobacteriaceae</taxon>
        <taxon>Methylobacterium</taxon>
    </lineage>
</organism>
<reference evidence="1 2" key="1">
    <citation type="submission" date="2019-07" db="EMBL/GenBank/DDBJ databases">
        <title>Whole genome shotgun sequence of Methylobacterium gnaphalii NBRC 107716.</title>
        <authorList>
            <person name="Hosoyama A."/>
            <person name="Uohara A."/>
            <person name="Ohji S."/>
            <person name="Ichikawa N."/>
        </authorList>
    </citation>
    <scope>NUCLEOTIDE SEQUENCE [LARGE SCALE GENOMIC DNA]</scope>
    <source>
        <strain evidence="1 2">NBRC 107716</strain>
    </source>
</reference>
<comment type="caution">
    <text evidence="1">The sequence shown here is derived from an EMBL/GenBank/DDBJ whole genome shotgun (WGS) entry which is preliminary data.</text>
</comment>
<sequence>MTVWIAIALSALAITTAAVSIWLTLKVEVRRENERFGAELEKAQGYPADYDTSAVELDVRTRADRLDADYSLANSILRRVEG</sequence>
<proteinExistence type="predicted"/>
<dbReference type="AlphaFoldDB" id="A0A512JIS6"/>
<keyword evidence="2" id="KW-1185">Reference proteome</keyword>
<evidence type="ECO:0000313" key="1">
    <source>
        <dbReference type="EMBL" id="GEP09860.1"/>
    </source>
</evidence>
<dbReference type="RefSeq" id="WP_147046156.1">
    <property type="nucleotide sequence ID" value="NZ_BJZV01000007.1"/>
</dbReference>
<name>A0A512JIS6_9HYPH</name>
<evidence type="ECO:0000313" key="2">
    <source>
        <dbReference type="Proteomes" id="UP000321750"/>
    </source>
</evidence>
<dbReference type="EMBL" id="BJZV01000007">
    <property type="protein sequence ID" value="GEP09860.1"/>
    <property type="molecule type" value="Genomic_DNA"/>
</dbReference>
<dbReference type="Proteomes" id="UP000321750">
    <property type="component" value="Unassembled WGS sequence"/>
</dbReference>
<gene>
    <name evidence="1" type="ORF">MGN01_17050</name>
</gene>
<protein>
    <submittedName>
        <fullName evidence="1">Uncharacterized protein</fullName>
    </submittedName>
</protein>
<accession>A0A512JIS6</accession>